<dbReference type="Proteomes" id="UP000437068">
    <property type="component" value="Unassembled WGS sequence"/>
</dbReference>
<evidence type="ECO:0000313" key="6">
    <source>
        <dbReference type="EMBL" id="KAE9200518.1"/>
    </source>
</evidence>
<dbReference type="EMBL" id="QXGE01000932">
    <property type="protein sequence ID" value="KAE9300780.1"/>
    <property type="molecule type" value="Genomic_DNA"/>
</dbReference>
<evidence type="ECO:0000313" key="18">
    <source>
        <dbReference type="Proteomes" id="UP000476176"/>
    </source>
</evidence>
<evidence type="ECO:0000313" key="11">
    <source>
        <dbReference type="Proteomes" id="UP000429523"/>
    </source>
</evidence>
<protein>
    <submittedName>
        <fullName evidence="8">Uncharacterized protein</fullName>
    </submittedName>
</protein>
<evidence type="ECO:0000313" key="19">
    <source>
        <dbReference type="Proteomes" id="UP000486351"/>
    </source>
</evidence>
<dbReference type="OrthoDB" id="10274708at2759"/>
<dbReference type="Proteomes" id="UP000486351">
    <property type="component" value="Unassembled WGS sequence"/>
</dbReference>
<evidence type="ECO:0000313" key="14">
    <source>
        <dbReference type="Proteomes" id="UP000440367"/>
    </source>
</evidence>
<dbReference type="Proteomes" id="UP000476176">
    <property type="component" value="Unassembled WGS sequence"/>
</dbReference>
<dbReference type="Proteomes" id="UP000488956">
    <property type="component" value="Unassembled WGS sequence"/>
</dbReference>
<evidence type="ECO:0000313" key="4">
    <source>
        <dbReference type="EMBL" id="KAE9100131.1"/>
    </source>
</evidence>
<dbReference type="EMBL" id="QXFZ01000973">
    <property type="protein sequence ID" value="KAE9099925.1"/>
    <property type="molecule type" value="Genomic_DNA"/>
</dbReference>
<dbReference type="EMBL" id="QXGB01000946">
    <property type="protein sequence ID" value="KAE9200518.1"/>
    <property type="molecule type" value="Genomic_DNA"/>
</dbReference>
<dbReference type="EMBL" id="QXGC01000912">
    <property type="protein sequence ID" value="KAE9216760.1"/>
    <property type="molecule type" value="Genomic_DNA"/>
</dbReference>
<evidence type="ECO:0000313" key="2">
    <source>
        <dbReference type="EMBL" id="KAE9000037.1"/>
    </source>
</evidence>
<dbReference type="AlphaFoldDB" id="A0A6A3YFZ1"/>
<dbReference type="Proteomes" id="UP000441208">
    <property type="component" value="Unassembled WGS sequence"/>
</dbReference>
<evidence type="ECO:0000313" key="1">
    <source>
        <dbReference type="EMBL" id="KAE8933385.1"/>
    </source>
</evidence>
<evidence type="ECO:0000313" key="5">
    <source>
        <dbReference type="EMBL" id="KAE9136442.1"/>
    </source>
</evidence>
<evidence type="ECO:0000313" key="10">
    <source>
        <dbReference type="EMBL" id="KAE9332758.1"/>
    </source>
</evidence>
<dbReference type="EMBL" id="QXGD01000993">
    <property type="protein sequence ID" value="KAE9218006.1"/>
    <property type="molecule type" value="Genomic_DNA"/>
</dbReference>
<name>A0A6A3YFZ1_9STRA</name>
<evidence type="ECO:0000313" key="12">
    <source>
        <dbReference type="Proteomes" id="UP000433483"/>
    </source>
</evidence>
<comment type="caution">
    <text evidence="8">The sequence shown here is derived from an EMBL/GenBank/DDBJ whole genome shotgun (WGS) entry which is preliminary data.</text>
</comment>
<evidence type="ECO:0000313" key="7">
    <source>
        <dbReference type="EMBL" id="KAE9216760.1"/>
    </source>
</evidence>
<dbReference type="EMBL" id="QXFX01000948">
    <property type="protein sequence ID" value="KAE9100131.1"/>
    <property type="molecule type" value="Genomic_DNA"/>
</dbReference>
<organism evidence="8 14">
    <name type="scientific">Phytophthora fragariae</name>
    <dbReference type="NCBI Taxonomy" id="53985"/>
    <lineage>
        <taxon>Eukaryota</taxon>
        <taxon>Sar</taxon>
        <taxon>Stramenopiles</taxon>
        <taxon>Oomycota</taxon>
        <taxon>Peronosporomycetes</taxon>
        <taxon>Peronosporales</taxon>
        <taxon>Peronosporaceae</taxon>
        <taxon>Phytophthora</taxon>
    </lineage>
</organism>
<evidence type="ECO:0000313" key="16">
    <source>
        <dbReference type="Proteomes" id="UP000441208"/>
    </source>
</evidence>
<sequence>MAGLGDVSCADPPLKFVRTSAASKLKVKMSTGKCCLELSGVGAELAGVGISGAQL</sequence>
<evidence type="ECO:0000313" key="9">
    <source>
        <dbReference type="EMBL" id="KAE9300780.1"/>
    </source>
</evidence>
<evidence type="ECO:0000313" key="8">
    <source>
        <dbReference type="EMBL" id="KAE9218006.1"/>
    </source>
</evidence>
<keyword evidence="12" id="KW-1185">Reference proteome</keyword>
<accession>A0A6A3YFZ1</accession>
<proteinExistence type="predicted"/>
<evidence type="ECO:0000313" key="13">
    <source>
        <dbReference type="Proteomes" id="UP000437068"/>
    </source>
</evidence>
<dbReference type="Proteomes" id="UP000460718">
    <property type="component" value="Unassembled WGS sequence"/>
</dbReference>
<dbReference type="Proteomes" id="UP000433483">
    <property type="component" value="Unassembled WGS sequence"/>
</dbReference>
<evidence type="ECO:0000313" key="3">
    <source>
        <dbReference type="EMBL" id="KAE9099925.1"/>
    </source>
</evidence>
<dbReference type="Proteomes" id="UP000440732">
    <property type="component" value="Unassembled WGS sequence"/>
</dbReference>
<evidence type="ECO:0000313" key="20">
    <source>
        <dbReference type="Proteomes" id="UP000488956"/>
    </source>
</evidence>
<dbReference type="Proteomes" id="UP000429523">
    <property type="component" value="Unassembled WGS sequence"/>
</dbReference>
<dbReference type="Proteomes" id="UP000440367">
    <property type="component" value="Unassembled WGS sequence"/>
</dbReference>
<dbReference type="EMBL" id="QXFW01000925">
    <property type="protein sequence ID" value="KAE9000037.1"/>
    <property type="molecule type" value="Genomic_DNA"/>
</dbReference>
<gene>
    <name evidence="9" type="ORF">PF001_g14770</name>
    <name evidence="8" type="ORF">PF002_g16624</name>
    <name evidence="7" type="ORF">PF004_g14363</name>
    <name evidence="6" type="ORF">PF005_g15315</name>
    <name evidence="5" type="ORF">PF006_g14381</name>
    <name evidence="3" type="ORF">PF007_g15701</name>
    <name evidence="10" type="ORF">PF008_g14787</name>
    <name evidence="1" type="ORF">PF009_g16607</name>
    <name evidence="4" type="ORF">PF010_g14922</name>
    <name evidence="2" type="ORF">PF011_g14363</name>
</gene>
<dbReference type="EMBL" id="QXGF01001018">
    <property type="protein sequence ID" value="KAE8933385.1"/>
    <property type="molecule type" value="Genomic_DNA"/>
</dbReference>
<dbReference type="EMBL" id="QXGA01000901">
    <property type="protein sequence ID" value="KAE9136442.1"/>
    <property type="molecule type" value="Genomic_DNA"/>
</dbReference>
<dbReference type="EMBL" id="QXFY01000932">
    <property type="protein sequence ID" value="KAE9332758.1"/>
    <property type="molecule type" value="Genomic_DNA"/>
</dbReference>
<reference evidence="11 12" key="1">
    <citation type="submission" date="2018-08" db="EMBL/GenBank/DDBJ databases">
        <title>Genomic investigation of the strawberry pathogen Phytophthora fragariae indicates pathogenicity is determined by transcriptional variation in three key races.</title>
        <authorList>
            <person name="Adams T.M."/>
            <person name="Armitage A.D."/>
            <person name="Sobczyk M.K."/>
            <person name="Bates H.J."/>
            <person name="Dunwell J.M."/>
            <person name="Nellist C.F."/>
            <person name="Harrison R.J."/>
        </authorList>
    </citation>
    <scope>NUCLEOTIDE SEQUENCE [LARGE SCALE GENOMIC DNA]</scope>
    <source>
        <strain evidence="9 13">A4</strain>
        <strain evidence="8 14">BC-1</strain>
        <strain evidence="7 18">BC-23</strain>
        <strain evidence="6 12">NOV-27</strain>
        <strain evidence="5 15">NOV-5</strain>
        <strain evidence="3 16">NOV-71</strain>
        <strain evidence="10 19">NOV-77</strain>
        <strain evidence="1 11">NOV-9</strain>
        <strain evidence="4 20">ONT-3</strain>
        <strain evidence="2 17">SCRP245</strain>
    </source>
</reference>
<evidence type="ECO:0000313" key="17">
    <source>
        <dbReference type="Proteomes" id="UP000460718"/>
    </source>
</evidence>
<evidence type="ECO:0000313" key="15">
    <source>
        <dbReference type="Proteomes" id="UP000440732"/>
    </source>
</evidence>